<dbReference type="Proteomes" id="UP000445144">
    <property type="component" value="Unassembled WGS sequence"/>
</dbReference>
<dbReference type="SUPFAM" id="SSF52540">
    <property type="entry name" value="P-loop containing nucleoside triphosphate hydrolases"/>
    <property type="match status" value="1"/>
</dbReference>
<dbReference type="Gene3D" id="3.40.50.300">
    <property type="entry name" value="P-loop containing nucleotide triphosphate hydrolases"/>
    <property type="match status" value="2"/>
</dbReference>
<evidence type="ECO:0000259" key="1">
    <source>
        <dbReference type="Pfam" id="PF19044"/>
    </source>
</evidence>
<accession>A0A6N4XAX9</accession>
<evidence type="ECO:0000313" key="2">
    <source>
        <dbReference type="EMBL" id="CAA7197451.1"/>
    </source>
</evidence>
<dbReference type="InterPro" id="IPR043964">
    <property type="entry name" value="P-loop_TraG"/>
</dbReference>
<dbReference type="AlphaFoldDB" id="A0A6N4XAX9"/>
<dbReference type="InterPro" id="IPR053155">
    <property type="entry name" value="F-pilin_assembly_TraC"/>
</dbReference>
<dbReference type="RefSeq" id="WP_162034118.1">
    <property type="nucleotide sequence ID" value="NZ_CACVBR010000055.1"/>
</dbReference>
<proteinExistence type="predicted"/>
<dbReference type="CDD" id="cd01127">
    <property type="entry name" value="TrwB_TraG_TraD_VirD4"/>
    <property type="match status" value="1"/>
</dbReference>
<organism evidence="2 3">
    <name type="scientific">Chryseobacterium potabilaquae</name>
    <dbReference type="NCBI Taxonomy" id="2675057"/>
    <lineage>
        <taxon>Bacteria</taxon>
        <taxon>Pseudomonadati</taxon>
        <taxon>Bacteroidota</taxon>
        <taxon>Flavobacteriia</taxon>
        <taxon>Flavobacteriales</taxon>
        <taxon>Weeksellaceae</taxon>
        <taxon>Chryseobacterium group</taxon>
        <taxon>Chryseobacterium</taxon>
    </lineage>
</organism>
<sequence length="810" mass="94242">MKVESSKAYSIAKIVDNNIVFSKEGTIAYLFLLNQPERYQLSEERFDNRLLEFFSAFQSLPQDCYIHKQDIYLEKEFDPQKIEGDMYLDHALRRHFLNRKGNTHYCILAFVITGLKSLEKSYLKNPFKYKEKLVLEDKNKIITFENAVDRAFQIINNIYKTKLIPLTEKESKNHIKNYVNGFEGSGFYDIDFEGRELGESHFDVFSFSESEYFPKGLRNVKKDPISKDDFIVKQGVMDDIAETFLGNHIYNQIFYFQGSKVIQNQIDLAKEEYGKLRSMSTKIDEKYLQLDSFLKDSNKQSSDTVFIKTHCNLILFDRDKEKLLRMKEMAKSILDASSIDFHIPKKEVLKNIFLGSIIGRENKLHPDCFFISHLKESLCYYSNTTIQRDDKEGIFFNDRINNLPLKKDIWDEKRKRMYARNGIIIANTGGGKSVTALNIITQFLSQNINVVVAEFGRSFQFITELYPEISSHVSYNPTQPLGLNPFLIKENEPLRPEKISLLRSIILKVWRVEHVYDDSHVSTSINRLLKNYYEKNKTSHSFEDFYYYLINGGKELLKDLEIEEQYFDLKSFKHNASEFITGGIYENVFKISDQGVALEIKTKQFVVFELTEVKKDPFLVTLILLILQETIDSNILSDRSKKGILIFDEFAESQAIKDIYSSESVLQTVATLYQKIRKENGAVYIIIQDPSQLPKNEYTEGIIANSQVLIVLPSKKVTYLKIQETFKLEDHEFEMLQTLKNNTEEGAKYKYSEQWIKLGEESLITRLELSKEAFLAFQTDGEVWSKLNTLKAETKSLQKAIELTLNGITK</sequence>
<feature type="domain" description="TraG P-loop" evidence="1">
    <location>
        <begin position="393"/>
        <end position="803"/>
    </location>
</feature>
<gene>
    <name evidence="2" type="ORF">CHRY9293_03510</name>
</gene>
<protein>
    <recommendedName>
        <fullName evidence="1">TraG P-loop domain-containing protein</fullName>
    </recommendedName>
</protein>
<evidence type="ECO:0000313" key="3">
    <source>
        <dbReference type="Proteomes" id="UP000445144"/>
    </source>
</evidence>
<reference evidence="2 3" key="1">
    <citation type="submission" date="2020-01" db="EMBL/GenBank/DDBJ databases">
        <authorList>
            <person name="Rodrigo-Torres L."/>
            <person name="Arahal R. D."/>
            <person name="Lucena T."/>
        </authorList>
    </citation>
    <scope>NUCLEOTIDE SEQUENCE [LARGE SCALE GENOMIC DNA]</scope>
    <source>
        <strain evidence="2 3">CECT 9293</strain>
    </source>
</reference>
<dbReference type="InterPro" id="IPR027417">
    <property type="entry name" value="P-loop_NTPase"/>
</dbReference>
<keyword evidence="3" id="KW-1185">Reference proteome</keyword>
<dbReference type="PANTHER" id="PTHR38467">
    <property type="match status" value="1"/>
</dbReference>
<name>A0A6N4XAX9_9FLAO</name>
<dbReference type="PANTHER" id="PTHR38467:SF1">
    <property type="entry name" value="CONJUGATIVE TRANSFER: ASSEMBLY"/>
    <property type="match status" value="1"/>
</dbReference>
<dbReference type="EMBL" id="CACVBR010000055">
    <property type="protein sequence ID" value="CAA7197451.1"/>
    <property type="molecule type" value="Genomic_DNA"/>
</dbReference>
<dbReference type="Pfam" id="PF19044">
    <property type="entry name" value="P-loop_TraG"/>
    <property type="match status" value="1"/>
</dbReference>